<keyword evidence="3" id="KW-1185">Reference proteome</keyword>
<reference evidence="2" key="1">
    <citation type="journal article" date="2014" name="Int. J. Syst. Evol. Microbiol.">
        <title>Complete genome sequence of Corynebacterium casei LMG S-19264T (=DSM 44701T), isolated from a smear-ripened cheese.</title>
        <authorList>
            <consortium name="US DOE Joint Genome Institute (JGI-PGF)"/>
            <person name="Walter F."/>
            <person name="Albersmeier A."/>
            <person name="Kalinowski J."/>
            <person name="Ruckert C."/>
        </authorList>
    </citation>
    <scope>NUCLEOTIDE SEQUENCE</scope>
    <source>
        <strain evidence="2">CGMCC 4.7299</strain>
    </source>
</reference>
<dbReference type="EMBL" id="BMMX01000008">
    <property type="protein sequence ID" value="GGK89274.1"/>
    <property type="molecule type" value="Genomic_DNA"/>
</dbReference>
<comment type="caution">
    <text evidence="2">The sequence shown here is derived from an EMBL/GenBank/DDBJ whole genome shotgun (WGS) entry which is preliminary data.</text>
</comment>
<dbReference type="Proteomes" id="UP000656042">
    <property type="component" value="Unassembled WGS sequence"/>
</dbReference>
<feature type="region of interest" description="Disordered" evidence="1">
    <location>
        <begin position="449"/>
        <end position="468"/>
    </location>
</feature>
<accession>A0A8J3FP28</accession>
<evidence type="ECO:0000313" key="3">
    <source>
        <dbReference type="Proteomes" id="UP000656042"/>
    </source>
</evidence>
<organism evidence="2 3">
    <name type="scientific">Mangrovihabitans endophyticus</name>
    <dbReference type="NCBI Taxonomy" id="1751298"/>
    <lineage>
        <taxon>Bacteria</taxon>
        <taxon>Bacillati</taxon>
        <taxon>Actinomycetota</taxon>
        <taxon>Actinomycetes</taxon>
        <taxon>Micromonosporales</taxon>
        <taxon>Micromonosporaceae</taxon>
        <taxon>Mangrovihabitans</taxon>
    </lineage>
</organism>
<dbReference type="AlphaFoldDB" id="A0A8J3FP28"/>
<proteinExistence type="predicted"/>
<sequence length="468" mass="51391">MVLTPDQVIDQVKELRRQHESERAELDVLRRYWLGRQALPAIIPQDAPREVKEMARIARVNVISIVVESITQGLFVDSLRAVGAGGEDVTPQVWRAWQANRMDRQQTGLHRAATAYGTAYNVVTPGAPLPVIRPVSPRLMIAVYGDDPDWPVWAVEKRPRTGGWRLYDAEAVYQVDRAGDRLVARSVTAHGRGVTPVVRYRDAEDLDLDDDVEPEALGGGYGLQVSRVAAGQVAPLMPLQDQINLSSFGLKAAEWYSAFRQRWIVGWTAGASERMKSAASQLWTFDEQPDDVRLGEFSQTDLRGYLDSREAMLKYAATLSQTPVHELVGELVNLSAEALAAAEIGRDRKIDERKTGHGESHEQTLGLAAGYMGVEMPEDAEVVWRDTSARAFGAVVDGLGKLAQMLQIPPQELWDRVPGATRQDLQRWRKAAESGDAIGQLTAMLDRQAGGGETTTRSGLILPAGAGG</sequence>
<dbReference type="InterPro" id="IPR021145">
    <property type="entry name" value="Portal_protein_SPP1_Gp6-like"/>
</dbReference>
<dbReference type="Pfam" id="PF05133">
    <property type="entry name" value="SPP1_portal"/>
    <property type="match status" value="1"/>
</dbReference>
<reference evidence="2" key="2">
    <citation type="submission" date="2020-09" db="EMBL/GenBank/DDBJ databases">
        <authorList>
            <person name="Sun Q."/>
            <person name="Zhou Y."/>
        </authorList>
    </citation>
    <scope>NUCLEOTIDE SEQUENCE</scope>
    <source>
        <strain evidence="2">CGMCC 4.7299</strain>
    </source>
</reference>
<dbReference type="RefSeq" id="WP_189079251.1">
    <property type="nucleotide sequence ID" value="NZ_BMMX01000008.1"/>
</dbReference>
<protein>
    <submittedName>
        <fullName evidence="2">Chromosome partitioning protein ParA</fullName>
    </submittedName>
</protein>
<evidence type="ECO:0000256" key="1">
    <source>
        <dbReference type="SAM" id="MobiDB-lite"/>
    </source>
</evidence>
<name>A0A8J3FP28_9ACTN</name>
<evidence type="ECO:0000313" key="2">
    <source>
        <dbReference type="EMBL" id="GGK89274.1"/>
    </source>
</evidence>
<gene>
    <name evidence="2" type="ORF">GCM10012284_24080</name>
</gene>